<keyword evidence="4" id="KW-1185">Reference proteome</keyword>
<comment type="caution">
    <text evidence="3">The sequence shown here is derived from an EMBL/GenBank/DDBJ whole genome shotgun (WGS) entry which is preliminary data.</text>
</comment>
<dbReference type="Gene3D" id="2.80.10.50">
    <property type="match status" value="1"/>
</dbReference>
<accession>A0ABT1HMC5</accession>
<sequence length="165" mass="18497">MGRRATTLLSTLLGLLTAGLLVPSATAAAEAEADVRHEIRNLDLGNCLDHDREGKAYTKACTQDMENVYQRWRLLPQSNGEHQLQGVATGRCLHHRGTGLIGTTPCDARDQHQRWRLRKGAGAWVHYIEDVSTGRCLVQWRANLDLLNIGDCVSAPYKRWEIVKR</sequence>
<proteinExistence type="predicted"/>
<feature type="signal peptide" evidence="1">
    <location>
        <begin position="1"/>
        <end position="27"/>
    </location>
</feature>
<protein>
    <submittedName>
        <fullName evidence="3">Ricin-type beta-trefoil lectin domain-containing protein</fullName>
    </submittedName>
</protein>
<dbReference type="InterPro" id="IPR035992">
    <property type="entry name" value="Ricin_B-like_lectins"/>
</dbReference>
<organism evidence="3 4">
    <name type="scientific">Streptoalloteichus tenebrarius (strain ATCC 17920 / DSM 40477 / JCM 4838 / CBS 697.72 / NBRC 16177 / NCIMB 11028 / NRRL B-12390 / A12253. 1 / ISP 5477)</name>
    <name type="common">Streptomyces tenebrarius</name>
    <dbReference type="NCBI Taxonomy" id="1933"/>
    <lineage>
        <taxon>Bacteria</taxon>
        <taxon>Bacillati</taxon>
        <taxon>Actinomycetota</taxon>
        <taxon>Actinomycetes</taxon>
        <taxon>Pseudonocardiales</taxon>
        <taxon>Pseudonocardiaceae</taxon>
        <taxon>Streptoalloteichus</taxon>
    </lineage>
</organism>
<evidence type="ECO:0000313" key="4">
    <source>
        <dbReference type="Proteomes" id="UP001205311"/>
    </source>
</evidence>
<dbReference type="SUPFAM" id="SSF50370">
    <property type="entry name" value="Ricin B-like lectins"/>
    <property type="match status" value="1"/>
</dbReference>
<reference evidence="3 4" key="1">
    <citation type="submission" date="2022-06" db="EMBL/GenBank/DDBJ databases">
        <title>Genomic Encyclopedia of Archaeal and Bacterial Type Strains, Phase II (KMG-II): from individual species to whole genera.</title>
        <authorList>
            <person name="Goeker M."/>
        </authorList>
    </citation>
    <scope>NUCLEOTIDE SEQUENCE [LARGE SCALE GENOMIC DNA]</scope>
    <source>
        <strain evidence="3 4">DSM 40477</strain>
    </source>
</reference>
<dbReference type="EMBL" id="JAMTCP010000001">
    <property type="protein sequence ID" value="MCP2256645.1"/>
    <property type="molecule type" value="Genomic_DNA"/>
</dbReference>
<dbReference type="CDD" id="cd23415">
    <property type="entry name" value="beta-trefoil_Ricin_AH"/>
    <property type="match status" value="1"/>
</dbReference>
<feature type="domain" description="Ricin B lectin" evidence="2">
    <location>
        <begin position="38"/>
        <end position="138"/>
    </location>
</feature>
<dbReference type="Proteomes" id="UP001205311">
    <property type="component" value="Unassembled WGS sequence"/>
</dbReference>
<keyword evidence="1" id="KW-0732">Signal</keyword>
<gene>
    <name evidence="3" type="ORF">LX15_000328</name>
</gene>
<feature type="chain" id="PRO_5045287557" evidence="1">
    <location>
        <begin position="28"/>
        <end position="165"/>
    </location>
</feature>
<dbReference type="PROSITE" id="PS50231">
    <property type="entry name" value="RICIN_B_LECTIN"/>
    <property type="match status" value="1"/>
</dbReference>
<evidence type="ECO:0000256" key="1">
    <source>
        <dbReference type="SAM" id="SignalP"/>
    </source>
</evidence>
<evidence type="ECO:0000313" key="3">
    <source>
        <dbReference type="EMBL" id="MCP2256645.1"/>
    </source>
</evidence>
<dbReference type="RefSeq" id="WP_253667620.1">
    <property type="nucleotide sequence ID" value="NZ_JAMTCP010000001.1"/>
</dbReference>
<name>A0ABT1HMC5_STRSD</name>
<evidence type="ECO:0000259" key="2">
    <source>
        <dbReference type="Pfam" id="PF00652"/>
    </source>
</evidence>
<dbReference type="Pfam" id="PF00652">
    <property type="entry name" value="Ricin_B_lectin"/>
    <property type="match status" value="1"/>
</dbReference>
<dbReference type="InterPro" id="IPR000772">
    <property type="entry name" value="Ricin_B_lectin"/>
</dbReference>